<keyword evidence="4" id="KW-1185">Reference proteome</keyword>
<gene>
    <name evidence="3" type="primary">Contig12879.g13747</name>
    <name evidence="3" type="ORF">STYLEM_9385</name>
</gene>
<protein>
    <submittedName>
        <fullName evidence="3">Uncharacterized protein</fullName>
    </submittedName>
</protein>
<dbReference type="Proteomes" id="UP000039865">
    <property type="component" value="Unassembled WGS sequence"/>
</dbReference>
<keyword evidence="1" id="KW-0175">Coiled coil</keyword>
<feature type="compositionally biased region" description="Acidic residues" evidence="2">
    <location>
        <begin position="7"/>
        <end position="31"/>
    </location>
</feature>
<feature type="compositionally biased region" description="Polar residues" evidence="2">
    <location>
        <begin position="61"/>
        <end position="74"/>
    </location>
</feature>
<feature type="region of interest" description="Disordered" evidence="2">
    <location>
        <begin position="1"/>
        <end position="74"/>
    </location>
</feature>
<reference evidence="3 4" key="1">
    <citation type="submission" date="2014-06" db="EMBL/GenBank/DDBJ databases">
        <authorList>
            <person name="Swart Estienne"/>
        </authorList>
    </citation>
    <scope>NUCLEOTIDE SEQUENCE [LARGE SCALE GENOMIC DNA]</scope>
    <source>
        <strain evidence="3 4">130c</strain>
    </source>
</reference>
<evidence type="ECO:0000313" key="3">
    <source>
        <dbReference type="EMBL" id="CDW80387.1"/>
    </source>
</evidence>
<feature type="compositionally biased region" description="Basic and acidic residues" evidence="2">
    <location>
        <begin position="32"/>
        <end position="42"/>
    </location>
</feature>
<evidence type="ECO:0000256" key="2">
    <source>
        <dbReference type="SAM" id="MobiDB-lite"/>
    </source>
</evidence>
<dbReference type="AlphaFoldDB" id="A0A078AG15"/>
<proteinExistence type="predicted"/>
<feature type="coiled-coil region" evidence="1">
    <location>
        <begin position="266"/>
        <end position="359"/>
    </location>
</feature>
<name>A0A078AG15_STYLE</name>
<evidence type="ECO:0000256" key="1">
    <source>
        <dbReference type="SAM" id="Coils"/>
    </source>
</evidence>
<dbReference type="InParanoid" id="A0A078AG15"/>
<sequence length="394" mass="46753">MRQQAQMEEEQSDDDDDIEEDDEELEDDYYTDENKSDLEDSRVNQLKNIQEIKTMKEKESQSNLQQQKQAPATNYQALRKQGNNDPAIRDKQLIEAGSYHSNSSVILPHLKERGNSNDRLSVNNQSGRSQSLLKPSIGHSQSQKSLRYQDDQNDLLSSQDDFVEKGLIKAKQEKMISLKNAYSMQSRILKLKMQEEQLLKKIDNERRKAEELQQVRMSYDQKMQQLKIASFEREQKKNEYYELNQNKKSMSKLFINEKINEICRSKKQIHDDVVKEKQQIEKEKQKFQESVNYQKHVNALMIKEQLQKSKQRMLEMKIEKDQKRKESYIERVNNEKKKKKQTDKQVKQLSKIEQDLQERVKSTVDLYKSIVPIRSINNSVIQDSHRYQDLKLTL</sequence>
<feature type="compositionally biased region" description="Polar residues" evidence="2">
    <location>
        <begin position="117"/>
        <end position="146"/>
    </location>
</feature>
<organism evidence="3 4">
    <name type="scientific">Stylonychia lemnae</name>
    <name type="common">Ciliate</name>
    <dbReference type="NCBI Taxonomy" id="5949"/>
    <lineage>
        <taxon>Eukaryota</taxon>
        <taxon>Sar</taxon>
        <taxon>Alveolata</taxon>
        <taxon>Ciliophora</taxon>
        <taxon>Intramacronucleata</taxon>
        <taxon>Spirotrichea</taxon>
        <taxon>Stichotrichia</taxon>
        <taxon>Sporadotrichida</taxon>
        <taxon>Oxytrichidae</taxon>
        <taxon>Stylonychinae</taxon>
        <taxon>Stylonychia</taxon>
    </lineage>
</organism>
<feature type="coiled-coil region" evidence="1">
    <location>
        <begin position="188"/>
        <end position="229"/>
    </location>
</feature>
<feature type="region of interest" description="Disordered" evidence="2">
    <location>
        <begin position="108"/>
        <end position="148"/>
    </location>
</feature>
<dbReference type="EMBL" id="CCKQ01008920">
    <property type="protein sequence ID" value="CDW80387.1"/>
    <property type="molecule type" value="Genomic_DNA"/>
</dbReference>
<evidence type="ECO:0000313" key="4">
    <source>
        <dbReference type="Proteomes" id="UP000039865"/>
    </source>
</evidence>
<accession>A0A078AG15</accession>